<evidence type="ECO:0000313" key="2">
    <source>
        <dbReference type="EMBL" id="NHR04942.1"/>
    </source>
</evidence>
<feature type="transmembrane region" description="Helical" evidence="1">
    <location>
        <begin position="37"/>
        <end position="57"/>
    </location>
</feature>
<dbReference type="EMBL" id="JAAOMA010000007">
    <property type="protein sequence ID" value="NHR04942.1"/>
    <property type="molecule type" value="Genomic_DNA"/>
</dbReference>
<evidence type="ECO:0000313" key="3">
    <source>
        <dbReference type="Proteomes" id="UP001515641"/>
    </source>
</evidence>
<dbReference type="RefSeq" id="WP_166451361.1">
    <property type="nucleotide sequence ID" value="NZ_JAAOMA010000007.1"/>
</dbReference>
<keyword evidence="1" id="KW-1133">Transmembrane helix</keyword>
<protein>
    <submittedName>
        <fullName evidence="2">Uncharacterized protein</fullName>
    </submittedName>
</protein>
<dbReference type="Proteomes" id="UP001515641">
    <property type="component" value="Unassembled WGS sequence"/>
</dbReference>
<keyword evidence="1" id="KW-0812">Transmembrane</keyword>
<evidence type="ECO:0000256" key="1">
    <source>
        <dbReference type="SAM" id="Phobius"/>
    </source>
</evidence>
<organism evidence="2 3">
    <name type="scientific">Chromobacterium fluminis</name>
    <dbReference type="NCBI Taxonomy" id="3044269"/>
    <lineage>
        <taxon>Bacteria</taxon>
        <taxon>Pseudomonadati</taxon>
        <taxon>Pseudomonadota</taxon>
        <taxon>Betaproteobacteria</taxon>
        <taxon>Neisseriales</taxon>
        <taxon>Chromobacteriaceae</taxon>
        <taxon>Chromobacterium</taxon>
    </lineage>
</organism>
<keyword evidence="3" id="KW-1185">Reference proteome</keyword>
<keyword evidence="1" id="KW-0472">Membrane</keyword>
<feature type="transmembrane region" description="Helical" evidence="1">
    <location>
        <begin position="6"/>
        <end position="25"/>
    </location>
</feature>
<accession>A0ABX0KZD6</accession>
<name>A0ABX0KZD6_9NEIS</name>
<proteinExistence type="predicted"/>
<gene>
    <name evidence="2" type="ORF">HA052_06995</name>
</gene>
<reference evidence="2 3" key="1">
    <citation type="submission" date="2020-03" db="EMBL/GenBank/DDBJ databases">
        <title>Draft genome sequence of environmentally isolated cultures.</title>
        <authorList>
            <person name="Wilson H.S."/>
            <person name="De Leon M.E."/>
        </authorList>
    </citation>
    <scope>NUCLEOTIDE SEQUENCE [LARGE SCALE GENOMIC DNA]</scope>
    <source>
        <strain evidence="2 3">HSC-31F16</strain>
    </source>
</reference>
<comment type="caution">
    <text evidence="2">The sequence shown here is derived from an EMBL/GenBank/DDBJ whole genome shotgun (WGS) entry which is preliminary data.</text>
</comment>
<sequence length="68" mass="7634">MAIIGIILLLIAAITILAVVLSGIVMSRMGYSRWAGLLFAFPFFGIVALWFMAFSQWPREMNTPKKDQ</sequence>